<dbReference type="PANTHER" id="PTHR10668">
    <property type="entry name" value="PHYTOENE DEHYDROGENASE"/>
    <property type="match status" value="1"/>
</dbReference>
<dbReference type="PANTHER" id="PTHR10668:SF105">
    <property type="entry name" value="DEHYDROGENASE-RELATED"/>
    <property type="match status" value="1"/>
</dbReference>
<sequence length="564" mass="59382">MTADYVVIGAGINGLVAAARLAGAGHSVTLLEARDRLGGFVDSGELTAPGFVHDTFSSWHPLFVAGAAYADLGADLHRHGLAYRNTEDAGLDAVTASIDYSPEGEERAVIACRDPHQTTAAFREPADRAAYTRMLEELGERSETIFGALGSELRSAKAFKLLLSALRPGLGAAEQFARDSLMSGRNFTGQRFTGWETDQLWTPWLLHAGLGPDHATGGAMLPLMALTMHSFGLPVVEGGAGRFVGAFAGLLAERGVRVELGCPVERIEVAAGRAVAVVTAHGRFEARRGVLASTSPQALYTSLLPADAVPAAVRDQAAAHRPGRAAMQIHVALDATPAWRDARLSSVPLVHLSNGSGRTGIACAQAEAGLLPASPTVVVGQQCLLDPSRAPEGKATLWLQLQELPFRPRGDAAGELDVSRGWTEELAHAYAQRVLDRVEDFAPGLRSSILGMKVISPVDLLAANRNAVDGDPYGGSAELYQNLLWRPFPARAGRRAGPEGLWLIGAASHPGPGLGAGSGYLVTEQILADGRRRLPARRRVPAAAGAHPAAWGANWGEDEGLRAS</sequence>
<organism evidence="5 6">
    <name type="scientific">Sinomonas terricola</name>
    <dbReference type="NCBI Taxonomy" id="3110330"/>
    <lineage>
        <taxon>Bacteria</taxon>
        <taxon>Bacillati</taxon>
        <taxon>Actinomycetota</taxon>
        <taxon>Actinomycetes</taxon>
        <taxon>Micrococcales</taxon>
        <taxon>Micrococcaceae</taxon>
        <taxon>Sinomonas</taxon>
    </lineage>
</organism>
<evidence type="ECO:0000256" key="3">
    <source>
        <dbReference type="ARBA" id="ARBA00040298"/>
    </source>
</evidence>
<evidence type="ECO:0000313" key="5">
    <source>
        <dbReference type="EMBL" id="MEA5454209.1"/>
    </source>
</evidence>
<evidence type="ECO:0000259" key="4">
    <source>
        <dbReference type="Pfam" id="PF01593"/>
    </source>
</evidence>
<dbReference type="InterPro" id="IPR036188">
    <property type="entry name" value="FAD/NAD-bd_sf"/>
</dbReference>
<dbReference type="Pfam" id="PF01593">
    <property type="entry name" value="Amino_oxidase"/>
    <property type="match status" value="1"/>
</dbReference>
<gene>
    <name evidence="5" type="ORF">SPF06_05675</name>
</gene>
<reference evidence="5 6" key="1">
    <citation type="submission" date="2023-12" db="EMBL/GenBank/DDBJ databases">
        <title>Sinomonas terricola sp. nov, isolated from litchi orchard soil in Guangdong, PR China.</title>
        <authorList>
            <person name="Jiaxin W."/>
            <person name="Yang Z."/>
            <person name="Honghui Z."/>
        </authorList>
    </citation>
    <scope>NUCLEOTIDE SEQUENCE [LARGE SCALE GENOMIC DNA]</scope>
    <source>
        <strain evidence="5 6">JGH33</strain>
    </source>
</reference>
<evidence type="ECO:0000256" key="1">
    <source>
        <dbReference type="ARBA" id="ARBA00037217"/>
    </source>
</evidence>
<protein>
    <recommendedName>
        <fullName evidence="3">Pyridine nucleotide-disulfide oxidoreductase domain-containing protein 2</fullName>
    </recommendedName>
</protein>
<name>A0ABU5T3H1_9MICC</name>
<proteinExistence type="predicted"/>
<evidence type="ECO:0000313" key="6">
    <source>
        <dbReference type="Proteomes" id="UP001304769"/>
    </source>
</evidence>
<evidence type="ECO:0000256" key="2">
    <source>
        <dbReference type="ARBA" id="ARBA00038825"/>
    </source>
</evidence>
<dbReference type="Proteomes" id="UP001304769">
    <property type="component" value="Unassembled WGS sequence"/>
</dbReference>
<dbReference type="InterPro" id="IPR002937">
    <property type="entry name" value="Amino_oxidase"/>
</dbReference>
<dbReference type="EMBL" id="JAYGGQ010000002">
    <property type="protein sequence ID" value="MEA5454209.1"/>
    <property type="molecule type" value="Genomic_DNA"/>
</dbReference>
<comment type="subunit">
    <text evidence="2">Interacts with COX5B; this interaction may contribute to localize PYROXD2 to the inner face of the inner mitochondrial membrane.</text>
</comment>
<dbReference type="Gene3D" id="3.50.50.60">
    <property type="entry name" value="FAD/NAD(P)-binding domain"/>
    <property type="match status" value="2"/>
</dbReference>
<comment type="function">
    <text evidence="1">Probable oxidoreductase that may play a role as regulator of mitochondrial function.</text>
</comment>
<keyword evidence="6" id="KW-1185">Reference proteome</keyword>
<feature type="domain" description="Amine oxidase" evidence="4">
    <location>
        <begin position="14"/>
        <end position="396"/>
    </location>
</feature>
<dbReference type="SUPFAM" id="SSF51905">
    <property type="entry name" value="FAD/NAD(P)-binding domain"/>
    <property type="match status" value="1"/>
</dbReference>
<comment type="caution">
    <text evidence="5">The sequence shown here is derived from an EMBL/GenBank/DDBJ whole genome shotgun (WGS) entry which is preliminary data.</text>
</comment>
<accession>A0ABU5T3H1</accession>
<dbReference type="RefSeq" id="WP_323277991.1">
    <property type="nucleotide sequence ID" value="NZ_JAYGGQ010000002.1"/>
</dbReference>